<keyword evidence="3 4" id="KW-0975">Bacterial flagellum</keyword>
<proteinExistence type="inferred from homology"/>
<organism evidence="6 7">
    <name type="scientific">Caldicellulosiruptor bescii</name>
    <name type="common">Anaerocellum thermophilum</name>
    <dbReference type="NCBI Taxonomy" id="31899"/>
    <lineage>
        <taxon>Bacteria</taxon>
        <taxon>Bacillati</taxon>
        <taxon>Bacillota</taxon>
        <taxon>Bacillota incertae sedis</taxon>
        <taxon>Caldicellulosiruptorales</taxon>
        <taxon>Caldicellulosiruptoraceae</taxon>
        <taxon>Caldicellulosiruptor</taxon>
    </lineage>
</organism>
<dbReference type="EMBL" id="FXXC01000001">
    <property type="protein sequence ID" value="SMR92213.1"/>
    <property type="molecule type" value="Genomic_DNA"/>
</dbReference>
<evidence type="ECO:0000256" key="2">
    <source>
        <dbReference type="ARBA" id="ARBA00009272"/>
    </source>
</evidence>
<comment type="similarity">
    <text evidence="2 4">Belongs to the FliE family.</text>
</comment>
<protein>
    <recommendedName>
        <fullName evidence="4 5">Flagellar hook-basal body complex protein FliE</fullName>
    </recommendedName>
</protein>
<comment type="caution">
    <text evidence="6">The sequence shown here is derived from an EMBL/GenBank/DDBJ whole genome shotgun (WGS) entry which is preliminary data.</text>
</comment>
<accession>A0ABY1S6P0</accession>
<keyword evidence="7" id="KW-1185">Reference proteome</keyword>
<dbReference type="Pfam" id="PF02049">
    <property type="entry name" value="FliE"/>
    <property type="match status" value="1"/>
</dbReference>
<dbReference type="HAMAP" id="MF_00724">
    <property type="entry name" value="FliE"/>
    <property type="match status" value="1"/>
</dbReference>
<dbReference type="RefSeq" id="WP_015908511.1">
    <property type="nucleotide sequence ID" value="NZ_FUZJ01000001.1"/>
</dbReference>
<keyword evidence="6" id="KW-0282">Flagellum</keyword>
<dbReference type="Proteomes" id="UP000196803">
    <property type="component" value="Unassembled WGS sequence"/>
</dbReference>
<reference evidence="6 7" key="1">
    <citation type="submission" date="2017-05" db="EMBL/GenBank/DDBJ databases">
        <authorList>
            <person name="Varghese N."/>
            <person name="Submissions S."/>
        </authorList>
    </citation>
    <scope>NUCLEOTIDE SEQUENCE [LARGE SCALE GENOMIC DNA]</scope>
    <source>
        <strain evidence="6 7">MACB1020</strain>
    </source>
</reference>
<evidence type="ECO:0000256" key="4">
    <source>
        <dbReference type="HAMAP-Rule" id="MF_00724"/>
    </source>
</evidence>
<evidence type="ECO:0000313" key="7">
    <source>
        <dbReference type="Proteomes" id="UP000196803"/>
    </source>
</evidence>
<evidence type="ECO:0000256" key="3">
    <source>
        <dbReference type="ARBA" id="ARBA00023143"/>
    </source>
</evidence>
<dbReference type="PANTHER" id="PTHR34653:SF1">
    <property type="entry name" value="FLAGELLAR HOOK-BASAL BODY COMPLEX PROTEIN FLIE"/>
    <property type="match status" value="1"/>
</dbReference>
<dbReference type="PANTHER" id="PTHR34653">
    <property type="match status" value="1"/>
</dbReference>
<sequence length="104" mass="11582">MVGNINFDSITKAFEKQFSSINTNSASTQNSQVSFVDFLYKALEGVDGLQKEADYQNNLFLLGLSTNPQDAIVASEKASIALQLTLQIRNKILDAYNEIMRMQV</sequence>
<name>A0ABY1S6P0_CALBS</name>
<dbReference type="NCBIfam" id="TIGR00205">
    <property type="entry name" value="fliE"/>
    <property type="match status" value="1"/>
</dbReference>
<evidence type="ECO:0000313" key="6">
    <source>
        <dbReference type="EMBL" id="SMR92213.1"/>
    </source>
</evidence>
<gene>
    <name evidence="4" type="primary">fliE</name>
    <name evidence="6" type="ORF">SAMN05216240_0883</name>
</gene>
<evidence type="ECO:0000256" key="5">
    <source>
        <dbReference type="NCBIfam" id="TIGR00205"/>
    </source>
</evidence>
<dbReference type="PRINTS" id="PR01006">
    <property type="entry name" value="FLGHOOKFLIE"/>
</dbReference>
<comment type="subcellular location">
    <subcellularLocation>
        <location evidence="1 4">Bacterial flagellum basal body</location>
    </subcellularLocation>
</comment>
<evidence type="ECO:0000256" key="1">
    <source>
        <dbReference type="ARBA" id="ARBA00004117"/>
    </source>
</evidence>
<dbReference type="InterPro" id="IPR001624">
    <property type="entry name" value="FliE"/>
</dbReference>
<dbReference type="GeneID" id="31773523"/>
<keyword evidence="6" id="KW-0966">Cell projection</keyword>
<keyword evidence="6" id="KW-0969">Cilium</keyword>